<comment type="similarity">
    <text evidence="2">Belongs to the DoxX family.</text>
</comment>
<keyword evidence="5 7" id="KW-1133">Transmembrane helix</keyword>
<dbReference type="RefSeq" id="WP_160794747.1">
    <property type="nucleotide sequence ID" value="NZ_WSSB01000002.1"/>
</dbReference>
<keyword evidence="6 7" id="KW-0472">Membrane</keyword>
<evidence type="ECO:0000256" key="1">
    <source>
        <dbReference type="ARBA" id="ARBA00004651"/>
    </source>
</evidence>
<dbReference type="InterPro" id="IPR051907">
    <property type="entry name" value="DoxX-like_oxidoreductase"/>
</dbReference>
<dbReference type="InterPro" id="IPR032808">
    <property type="entry name" value="DoxX"/>
</dbReference>
<proteinExistence type="inferred from homology"/>
<dbReference type="Proteomes" id="UP000467214">
    <property type="component" value="Unassembled WGS sequence"/>
</dbReference>
<keyword evidence="4 7" id="KW-0812">Transmembrane</keyword>
<sequence>MNTLLNLAGRILLAQFFLLAGLSKIINYDGTAAYMQAFHVPTSLLPLVILLEVGGGAAILLGWKVRWFAPLLALFSIMAALIFHHDFSNETQWILFIGDLSTAGGLLVLAQAGALAPALDARQRRY</sequence>
<accession>A0A845BGT2</accession>
<feature type="transmembrane region" description="Helical" evidence="7">
    <location>
        <begin position="93"/>
        <end position="116"/>
    </location>
</feature>
<evidence type="ECO:0000256" key="6">
    <source>
        <dbReference type="ARBA" id="ARBA00023136"/>
    </source>
</evidence>
<feature type="transmembrane region" description="Helical" evidence="7">
    <location>
        <begin position="68"/>
        <end position="87"/>
    </location>
</feature>
<protein>
    <submittedName>
        <fullName evidence="8">DoxX family membrane protein</fullName>
    </submittedName>
</protein>
<evidence type="ECO:0000256" key="4">
    <source>
        <dbReference type="ARBA" id="ARBA00022692"/>
    </source>
</evidence>
<keyword evidence="9" id="KW-1185">Reference proteome</keyword>
<dbReference type="AlphaFoldDB" id="A0A845BGT2"/>
<dbReference type="PANTHER" id="PTHR33452">
    <property type="entry name" value="OXIDOREDUCTASE CATD-RELATED"/>
    <property type="match status" value="1"/>
</dbReference>
<evidence type="ECO:0000256" key="5">
    <source>
        <dbReference type="ARBA" id="ARBA00022989"/>
    </source>
</evidence>
<feature type="transmembrane region" description="Helical" evidence="7">
    <location>
        <begin position="43"/>
        <end position="61"/>
    </location>
</feature>
<comment type="caution">
    <text evidence="8">The sequence shown here is derived from an EMBL/GenBank/DDBJ whole genome shotgun (WGS) entry which is preliminary data.</text>
</comment>
<evidence type="ECO:0000256" key="7">
    <source>
        <dbReference type="SAM" id="Phobius"/>
    </source>
</evidence>
<organism evidence="8 9">
    <name type="scientific">Craterilacuibacter sinensis</name>
    <dbReference type="NCBI Taxonomy" id="2686017"/>
    <lineage>
        <taxon>Bacteria</taxon>
        <taxon>Pseudomonadati</taxon>
        <taxon>Pseudomonadota</taxon>
        <taxon>Betaproteobacteria</taxon>
        <taxon>Neisseriales</taxon>
        <taxon>Neisseriaceae</taxon>
        <taxon>Craterilacuibacter</taxon>
    </lineage>
</organism>
<evidence type="ECO:0000256" key="2">
    <source>
        <dbReference type="ARBA" id="ARBA00006679"/>
    </source>
</evidence>
<name>A0A845BGT2_9NEIS</name>
<evidence type="ECO:0000313" key="8">
    <source>
        <dbReference type="EMBL" id="MXR35947.1"/>
    </source>
</evidence>
<dbReference type="EMBL" id="WSSB01000002">
    <property type="protein sequence ID" value="MXR35947.1"/>
    <property type="molecule type" value="Genomic_DNA"/>
</dbReference>
<dbReference type="Pfam" id="PF07681">
    <property type="entry name" value="DoxX"/>
    <property type="match status" value="1"/>
</dbReference>
<comment type="subcellular location">
    <subcellularLocation>
        <location evidence="1">Cell membrane</location>
        <topology evidence="1">Multi-pass membrane protein</topology>
    </subcellularLocation>
</comment>
<evidence type="ECO:0000313" key="9">
    <source>
        <dbReference type="Proteomes" id="UP000467214"/>
    </source>
</evidence>
<gene>
    <name evidence="8" type="ORF">GQF02_03030</name>
</gene>
<evidence type="ECO:0000256" key="3">
    <source>
        <dbReference type="ARBA" id="ARBA00022475"/>
    </source>
</evidence>
<dbReference type="GO" id="GO:0005886">
    <property type="term" value="C:plasma membrane"/>
    <property type="evidence" value="ECO:0007669"/>
    <property type="project" value="UniProtKB-SubCell"/>
</dbReference>
<reference evidence="8 9" key="1">
    <citation type="submission" date="2019-12" db="EMBL/GenBank/DDBJ databases">
        <title>Neisseriaceae gen. nov. sp. Genome sequencing and assembly.</title>
        <authorList>
            <person name="Liu Z."/>
            <person name="Li A."/>
        </authorList>
    </citation>
    <scope>NUCLEOTIDE SEQUENCE [LARGE SCALE GENOMIC DNA]</scope>
    <source>
        <strain evidence="8 9">B2N2-7</strain>
    </source>
</reference>
<keyword evidence="3" id="KW-1003">Cell membrane</keyword>
<dbReference type="PANTHER" id="PTHR33452:SF1">
    <property type="entry name" value="INNER MEMBRANE PROTEIN YPHA-RELATED"/>
    <property type="match status" value="1"/>
</dbReference>